<sequence>MKIGSQMKNPHTLEMKNQRDMESVETGEKKSEGLFGAQGRERRDVLELQEYGSLVILPFEKPESTLKSYSCWLSKAPPTLKNREQKLLGFLGYQTRKNGSCFLRAGALDRKALPNPLLISVLATKRTLRDQGFNHLDIVSTAGYFKPPKFA</sequence>
<feature type="compositionally biased region" description="Basic and acidic residues" evidence="1">
    <location>
        <begin position="11"/>
        <end position="32"/>
    </location>
</feature>
<reference evidence="2 3" key="1">
    <citation type="journal article" date="2023" name="Plants (Basel)">
        <title>Bridging the Gap: Combining Genomics and Transcriptomics Approaches to Understand Stylosanthes scabra, an Orphan Legume from the Brazilian Caatinga.</title>
        <authorList>
            <person name="Ferreira-Neto J.R.C."/>
            <person name="da Silva M.D."/>
            <person name="Binneck E."/>
            <person name="de Melo N.F."/>
            <person name="da Silva R.H."/>
            <person name="de Melo A.L.T.M."/>
            <person name="Pandolfi V."/>
            <person name="Bustamante F.O."/>
            <person name="Brasileiro-Vidal A.C."/>
            <person name="Benko-Iseppon A.M."/>
        </authorList>
    </citation>
    <scope>NUCLEOTIDE SEQUENCE [LARGE SCALE GENOMIC DNA]</scope>
    <source>
        <tissue evidence="2">Leaves</tissue>
    </source>
</reference>
<proteinExistence type="predicted"/>
<gene>
    <name evidence="2" type="ORF">PIB30_041511</name>
</gene>
<evidence type="ECO:0000256" key="1">
    <source>
        <dbReference type="SAM" id="MobiDB-lite"/>
    </source>
</evidence>
<protein>
    <submittedName>
        <fullName evidence="2">Uncharacterized protein</fullName>
    </submittedName>
</protein>
<comment type="caution">
    <text evidence="2">The sequence shown here is derived from an EMBL/GenBank/DDBJ whole genome shotgun (WGS) entry which is preliminary data.</text>
</comment>
<accession>A0ABU6VH31</accession>
<keyword evidence="3" id="KW-1185">Reference proteome</keyword>
<dbReference type="Proteomes" id="UP001341840">
    <property type="component" value="Unassembled WGS sequence"/>
</dbReference>
<evidence type="ECO:0000313" key="2">
    <source>
        <dbReference type="EMBL" id="MED6171533.1"/>
    </source>
</evidence>
<name>A0ABU6VH31_9FABA</name>
<evidence type="ECO:0000313" key="3">
    <source>
        <dbReference type="Proteomes" id="UP001341840"/>
    </source>
</evidence>
<feature type="region of interest" description="Disordered" evidence="1">
    <location>
        <begin position="1"/>
        <end position="36"/>
    </location>
</feature>
<organism evidence="2 3">
    <name type="scientific">Stylosanthes scabra</name>
    <dbReference type="NCBI Taxonomy" id="79078"/>
    <lineage>
        <taxon>Eukaryota</taxon>
        <taxon>Viridiplantae</taxon>
        <taxon>Streptophyta</taxon>
        <taxon>Embryophyta</taxon>
        <taxon>Tracheophyta</taxon>
        <taxon>Spermatophyta</taxon>
        <taxon>Magnoliopsida</taxon>
        <taxon>eudicotyledons</taxon>
        <taxon>Gunneridae</taxon>
        <taxon>Pentapetalae</taxon>
        <taxon>rosids</taxon>
        <taxon>fabids</taxon>
        <taxon>Fabales</taxon>
        <taxon>Fabaceae</taxon>
        <taxon>Papilionoideae</taxon>
        <taxon>50 kb inversion clade</taxon>
        <taxon>dalbergioids sensu lato</taxon>
        <taxon>Dalbergieae</taxon>
        <taxon>Pterocarpus clade</taxon>
        <taxon>Stylosanthes</taxon>
    </lineage>
</organism>
<dbReference type="EMBL" id="JASCZI010151265">
    <property type="protein sequence ID" value="MED6171533.1"/>
    <property type="molecule type" value="Genomic_DNA"/>
</dbReference>